<dbReference type="AlphaFoldDB" id="A0A0E0PRI9"/>
<dbReference type="EnsemblPlants" id="ORUFI05G28500.1">
    <property type="protein sequence ID" value="ORUFI05G28500.1"/>
    <property type="gene ID" value="ORUFI05G28500"/>
</dbReference>
<proteinExistence type="predicted"/>
<feature type="compositionally biased region" description="Basic residues" evidence="1">
    <location>
        <begin position="1"/>
        <end position="15"/>
    </location>
</feature>
<evidence type="ECO:0000313" key="2">
    <source>
        <dbReference type="EnsemblPlants" id="ORUFI05G28500.2"/>
    </source>
</evidence>
<feature type="compositionally biased region" description="Basic and acidic residues" evidence="1">
    <location>
        <begin position="75"/>
        <end position="88"/>
    </location>
</feature>
<name>A0A0E0PRI9_ORYRU</name>
<feature type="region of interest" description="Disordered" evidence="1">
    <location>
        <begin position="1"/>
        <end position="162"/>
    </location>
</feature>
<dbReference type="HOGENOM" id="CLU_1456720_0_0_1"/>
<keyword evidence="3" id="KW-1185">Reference proteome</keyword>
<evidence type="ECO:0000313" key="3">
    <source>
        <dbReference type="Proteomes" id="UP000008022"/>
    </source>
</evidence>
<evidence type="ECO:0000256" key="1">
    <source>
        <dbReference type="SAM" id="MobiDB-lite"/>
    </source>
</evidence>
<reference evidence="3" key="1">
    <citation type="submission" date="2013-06" db="EMBL/GenBank/DDBJ databases">
        <authorList>
            <person name="Zhao Q."/>
        </authorList>
    </citation>
    <scope>NUCLEOTIDE SEQUENCE</scope>
    <source>
        <strain evidence="3">cv. W1943</strain>
    </source>
</reference>
<dbReference type="Gramene" id="ORUFI05G28500.2">
    <property type="protein sequence ID" value="ORUFI05G28500.2"/>
    <property type="gene ID" value="ORUFI05G28500"/>
</dbReference>
<reference evidence="2" key="2">
    <citation type="submission" date="2015-06" db="UniProtKB">
        <authorList>
            <consortium name="EnsemblPlants"/>
        </authorList>
    </citation>
    <scope>IDENTIFICATION</scope>
</reference>
<dbReference type="Proteomes" id="UP000008022">
    <property type="component" value="Unassembled WGS sequence"/>
</dbReference>
<dbReference type="Gramene" id="ORUFI05G28500.1">
    <property type="protein sequence ID" value="ORUFI05G28500.1"/>
    <property type="gene ID" value="ORUFI05G28500"/>
</dbReference>
<feature type="compositionally biased region" description="Polar residues" evidence="1">
    <location>
        <begin position="27"/>
        <end position="40"/>
    </location>
</feature>
<organism evidence="2 3">
    <name type="scientific">Oryza rufipogon</name>
    <name type="common">Brownbeard rice</name>
    <name type="synonym">Asian wild rice</name>
    <dbReference type="NCBI Taxonomy" id="4529"/>
    <lineage>
        <taxon>Eukaryota</taxon>
        <taxon>Viridiplantae</taxon>
        <taxon>Streptophyta</taxon>
        <taxon>Embryophyta</taxon>
        <taxon>Tracheophyta</taxon>
        <taxon>Spermatophyta</taxon>
        <taxon>Magnoliopsida</taxon>
        <taxon>Liliopsida</taxon>
        <taxon>Poales</taxon>
        <taxon>Poaceae</taxon>
        <taxon>BOP clade</taxon>
        <taxon>Oryzoideae</taxon>
        <taxon>Oryzeae</taxon>
        <taxon>Oryzinae</taxon>
        <taxon>Oryza</taxon>
    </lineage>
</organism>
<protein>
    <submittedName>
        <fullName evidence="2">Uncharacterized protein</fullName>
    </submittedName>
</protein>
<dbReference type="EnsemblPlants" id="ORUFI05G28500.2">
    <property type="protein sequence ID" value="ORUFI05G28500.2"/>
    <property type="gene ID" value="ORUFI05G28500"/>
</dbReference>
<sequence length="186" mass="20763">MQREKQKRRARKKRGREVEKEKKSKQRQGTASSPAESNTKTSRDPAAGGVLLPLPPPQPTALIPSAISVHLRLKKLSDVGGVRRDGERRRWRSREGAGPVPADRQHRPHHAPGRAGERQDRQGLQGVRPGVRLRVHQLHHQRSKRQVPQGEAQDHQWGRPDLVNGHARIRGLCRASQALPQALPGG</sequence>
<feature type="compositionally biased region" description="Basic residues" evidence="1">
    <location>
        <begin position="131"/>
        <end position="145"/>
    </location>
</feature>
<accession>A0A0E0PRI9</accession>